<protein>
    <submittedName>
        <fullName evidence="5">AraC family transcriptional regulator</fullName>
    </submittedName>
</protein>
<dbReference type="SUPFAM" id="SSF46689">
    <property type="entry name" value="Homeodomain-like"/>
    <property type="match status" value="2"/>
</dbReference>
<dbReference type="InterPro" id="IPR014710">
    <property type="entry name" value="RmlC-like_jellyroll"/>
</dbReference>
<dbReference type="InterPro" id="IPR009057">
    <property type="entry name" value="Homeodomain-like_sf"/>
</dbReference>
<keyword evidence="3" id="KW-0804">Transcription</keyword>
<name>A0ABZ2ZBK9_9BACT</name>
<dbReference type="InterPro" id="IPR018060">
    <property type="entry name" value="HTH_AraC"/>
</dbReference>
<sequence>MDIRHMYQSFALEYLEADHYEARRHRNTYFELVFVLEGEGVQIINDHRLHYTRNKLFVIFPEDTHDFEIHSTTRLCFIRFNREHLRTMGQEWLRQLEFIFNHHHHLPGCVLVNTADKPLVRAIAEAMLRERESEAPHRDEVLTQLLNTLIVVAARNIRLMAPLPGRKDLQGTASALLHYIHEHIAEPEALRAEKIAAHCHISPGYISEYFKSKTGLSMQEYIMNYRMKLVETRLRYTDMQVSEIVDELGFSDASHLHRLFRKHSGMAPGAFRKSLGND</sequence>
<dbReference type="Pfam" id="PF02311">
    <property type="entry name" value="AraC_binding"/>
    <property type="match status" value="1"/>
</dbReference>
<proteinExistence type="predicted"/>
<evidence type="ECO:0000256" key="2">
    <source>
        <dbReference type="ARBA" id="ARBA00023125"/>
    </source>
</evidence>
<evidence type="ECO:0000313" key="6">
    <source>
        <dbReference type="Proteomes" id="UP001449657"/>
    </source>
</evidence>
<reference evidence="5 6" key="1">
    <citation type="submission" date="2024-03" db="EMBL/GenBank/DDBJ databases">
        <title>Chitinophaga caseinilytica sp. nov., a casein hydrolysing bacterium isolated from forest soil.</title>
        <authorList>
            <person name="Lee D.S."/>
            <person name="Han D.M."/>
            <person name="Baek J.H."/>
            <person name="Choi D.G."/>
            <person name="Jeon J.H."/>
            <person name="Jeon C.O."/>
        </authorList>
    </citation>
    <scope>NUCLEOTIDE SEQUENCE [LARGE SCALE GENOMIC DNA]</scope>
    <source>
        <strain evidence="5 6">KACC 19118</strain>
    </source>
</reference>
<dbReference type="PROSITE" id="PS01124">
    <property type="entry name" value="HTH_ARAC_FAMILY_2"/>
    <property type="match status" value="1"/>
</dbReference>
<gene>
    <name evidence="5" type="ORF">WJU22_07930</name>
</gene>
<dbReference type="Gene3D" id="2.60.120.10">
    <property type="entry name" value="Jelly Rolls"/>
    <property type="match status" value="1"/>
</dbReference>
<evidence type="ECO:0000256" key="1">
    <source>
        <dbReference type="ARBA" id="ARBA00023015"/>
    </source>
</evidence>
<dbReference type="EMBL" id="CP150096">
    <property type="protein sequence ID" value="WZN48101.1"/>
    <property type="molecule type" value="Genomic_DNA"/>
</dbReference>
<keyword evidence="1" id="KW-0805">Transcription regulation</keyword>
<accession>A0ABZ2ZBK9</accession>
<dbReference type="Gene3D" id="1.10.10.60">
    <property type="entry name" value="Homeodomain-like"/>
    <property type="match status" value="2"/>
</dbReference>
<evidence type="ECO:0000259" key="4">
    <source>
        <dbReference type="PROSITE" id="PS01124"/>
    </source>
</evidence>
<feature type="domain" description="HTH araC/xylS-type" evidence="4">
    <location>
        <begin position="174"/>
        <end position="274"/>
    </location>
</feature>
<dbReference type="PANTHER" id="PTHR43280:SF2">
    <property type="entry name" value="HTH-TYPE TRANSCRIPTIONAL REGULATOR EXSA"/>
    <property type="match status" value="1"/>
</dbReference>
<organism evidence="5 6">
    <name type="scientific">Chitinophaga caseinilytica</name>
    <dbReference type="NCBI Taxonomy" id="2267521"/>
    <lineage>
        <taxon>Bacteria</taxon>
        <taxon>Pseudomonadati</taxon>
        <taxon>Bacteroidota</taxon>
        <taxon>Chitinophagia</taxon>
        <taxon>Chitinophagales</taxon>
        <taxon>Chitinophagaceae</taxon>
        <taxon>Chitinophaga</taxon>
    </lineage>
</organism>
<dbReference type="SUPFAM" id="SSF51215">
    <property type="entry name" value="Regulatory protein AraC"/>
    <property type="match status" value="1"/>
</dbReference>
<dbReference type="InterPro" id="IPR037923">
    <property type="entry name" value="HTH-like"/>
</dbReference>
<dbReference type="InterPro" id="IPR003313">
    <property type="entry name" value="AraC-bd"/>
</dbReference>
<dbReference type="Proteomes" id="UP001449657">
    <property type="component" value="Chromosome"/>
</dbReference>
<evidence type="ECO:0000256" key="3">
    <source>
        <dbReference type="ARBA" id="ARBA00023163"/>
    </source>
</evidence>
<dbReference type="Pfam" id="PF12833">
    <property type="entry name" value="HTH_18"/>
    <property type="match status" value="1"/>
</dbReference>
<dbReference type="RefSeq" id="WP_341842701.1">
    <property type="nucleotide sequence ID" value="NZ_CP149792.1"/>
</dbReference>
<keyword evidence="2" id="KW-0238">DNA-binding</keyword>
<keyword evidence="6" id="KW-1185">Reference proteome</keyword>
<dbReference type="PANTHER" id="PTHR43280">
    <property type="entry name" value="ARAC-FAMILY TRANSCRIPTIONAL REGULATOR"/>
    <property type="match status" value="1"/>
</dbReference>
<evidence type="ECO:0000313" key="5">
    <source>
        <dbReference type="EMBL" id="WZN48101.1"/>
    </source>
</evidence>
<dbReference type="SMART" id="SM00342">
    <property type="entry name" value="HTH_ARAC"/>
    <property type="match status" value="1"/>
</dbReference>